<accession>A0A8S5S5W1</accession>
<sequence>MNLQYFGHRNTTTPKKSRNNRILHFSVMIEVFDFSIKGFYYNKLNIIHQFIR</sequence>
<proteinExistence type="predicted"/>
<dbReference type="EMBL" id="BK032535">
    <property type="protein sequence ID" value="DAF46329.1"/>
    <property type="molecule type" value="Genomic_DNA"/>
</dbReference>
<organism evidence="1">
    <name type="scientific">Myoviridae sp. ctqEN1</name>
    <dbReference type="NCBI Taxonomy" id="2827709"/>
    <lineage>
        <taxon>Viruses</taxon>
        <taxon>Duplodnaviria</taxon>
        <taxon>Heunggongvirae</taxon>
        <taxon>Uroviricota</taxon>
        <taxon>Caudoviricetes</taxon>
    </lineage>
</organism>
<protein>
    <submittedName>
        <fullName evidence="1">Uncharacterized protein</fullName>
    </submittedName>
</protein>
<evidence type="ECO:0000313" key="1">
    <source>
        <dbReference type="EMBL" id="DAF46329.1"/>
    </source>
</evidence>
<name>A0A8S5S5W1_9CAUD</name>
<reference evidence="1" key="1">
    <citation type="journal article" date="2021" name="Proc. Natl. Acad. Sci. U.S.A.">
        <title>A Catalog of Tens of Thousands of Viruses from Human Metagenomes Reveals Hidden Associations with Chronic Diseases.</title>
        <authorList>
            <person name="Tisza M.J."/>
            <person name="Buck C.B."/>
        </authorList>
    </citation>
    <scope>NUCLEOTIDE SEQUENCE</scope>
    <source>
        <strain evidence="1">CtqEN1</strain>
    </source>
</reference>